<dbReference type="KEGG" id="smul:SMUL_1995"/>
<sequence length="289" mass="32550">MNYVETISHESEFVGFFNGIPLYGNASQGYYFPLFTIYPFVDSEQGSQFMVSGIRSDPYDVVKNYHVIELNGYACMYNFRGVQSVTIYSNDSRGFFSSFMNLEDGLFYADRNSQILADDFSYPFLTLEEACNYFYYNAPFVQYNSIKQKVSRSDIYSVSDSVSAYDIHYNHFLYVGILCSPICCYPNFIPIVQSLGGIPVTDQLQNLKIICQLLGIDINTTLSDCDAMKEYLKRIVTVLGGTSSIEPNENLKSICYLLGVDTAENGLSDCALSKDYVKRNGIMLGAENA</sequence>
<dbReference type="EMBL" id="CP007201">
    <property type="protein sequence ID" value="AHJ13250.1"/>
    <property type="molecule type" value="Genomic_DNA"/>
</dbReference>
<evidence type="ECO:0000313" key="1">
    <source>
        <dbReference type="EMBL" id="AHJ12340.1"/>
    </source>
</evidence>
<proteinExistence type="predicted"/>
<accession>A0AA86ALX6</accession>
<dbReference type="RefSeq" id="WP_025344231.1">
    <property type="nucleotide sequence ID" value="NZ_CP007201.1"/>
</dbReference>
<protein>
    <submittedName>
        <fullName evidence="2">Uncharacterized protein</fullName>
    </submittedName>
</protein>
<dbReference type="EMBL" id="CP007201">
    <property type="protein sequence ID" value="AHJ12340.1"/>
    <property type="molecule type" value="Genomic_DNA"/>
</dbReference>
<organism evidence="2 3">
    <name type="scientific">Sulfurospirillum multivorans (strain DM 12446 / JCM 15788 / NBRC 109480)</name>
    <dbReference type="NCBI Taxonomy" id="1150621"/>
    <lineage>
        <taxon>Bacteria</taxon>
        <taxon>Pseudomonadati</taxon>
        <taxon>Campylobacterota</taxon>
        <taxon>Epsilonproteobacteria</taxon>
        <taxon>Campylobacterales</taxon>
        <taxon>Sulfurospirillaceae</taxon>
        <taxon>Sulfurospirillum</taxon>
    </lineage>
</organism>
<gene>
    <name evidence="1" type="ORF">SMUL_1074</name>
    <name evidence="2" type="ORF">SMUL_1995</name>
</gene>
<evidence type="ECO:0000313" key="2">
    <source>
        <dbReference type="EMBL" id="AHJ13250.1"/>
    </source>
</evidence>
<dbReference type="Proteomes" id="UP000019322">
    <property type="component" value="Chromosome"/>
</dbReference>
<dbReference type="AlphaFoldDB" id="A0AA86ALX6"/>
<name>A0AA86ALX6_SULMK</name>
<evidence type="ECO:0000313" key="3">
    <source>
        <dbReference type="Proteomes" id="UP000019322"/>
    </source>
</evidence>
<reference evidence="2 3" key="1">
    <citation type="journal article" date="2014" name="Environ. Microbiol.">
        <title>Insights into organohalide respiration and the versatile catabolism of Sulfurospirillum multivorans gained from comparative genomics and physiological studies.</title>
        <authorList>
            <person name="Goris T."/>
            <person name="Schubert T."/>
            <person name="Gadkari J."/>
            <person name="Wubet T."/>
            <person name="Tarkka M."/>
            <person name="Buscot F."/>
            <person name="Adrian L."/>
            <person name="Diekert G."/>
        </authorList>
    </citation>
    <scope>NUCLEOTIDE SEQUENCE [LARGE SCALE GENOMIC DNA]</scope>
    <source>
        <strain evidence="3">DM 12446 / JCM 15788 / NBRC 109480</strain>
        <strain evidence="2">DSM 12446</strain>
    </source>
</reference>
<dbReference type="KEGG" id="smul:SMUL_1074"/>